<sequence>MTLVFVGVYIKACYNIRAWDNYFFPLYGNKCLKCGKIRLLDSGYRLSHYEWEGLEEVPIDDARIQYRKYGNTRCYGIILLIEVTSFIQFKCSCPYPGTTPKLSRSMKKINKFFRQNIPCANPVEDISFSHLFEAIGTCGENILESEAIAAIIQADWDYHKSKAEVKKYPIDHDVLTRFENENRLLYNEIYDVLPCGFRDLVSYIVDYSSEISSFIKAVIQIRKNAEHVIPKVRMFFEKIRWQLSQ</sequence>
<proteinExistence type="predicted"/>
<accession>A0A3G5A3I0</accession>
<reference evidence="1" key="1">
    <citation type="submission" date="2018-10" db="EMBL/GenBank/DDBJ databases">
        <title>Hidden diversity of soil giant viruses.</title>
        <authorList>
            <person name="Schulz F."/>
            <person name="Alteio L."/>
            <person name="Goudeau D."/>
            <person name="Ryan E.M."/>
            <person name="Malmstrom R.R."/>
            <person name="Blanchard J."/>
            <person name="Woyke T."/>
        </authorList>
    </citation>
    <scope>NUCLEOTIDE SEQUENCE</scope>
    <source>
        <strain evidence="1">HAV1</strain>
    </source>
</reference>
<name>A0A3G5A3I0_9VIRU</name>
<organism evidence="1">
    <name type="scientific">Harvfovirus sp</name>
    <dbReference type="NCBI Taxonomy" id="2487768"/>
    <lineage>
        <taxon>Viruses</taxon>
        <taxon>Varidnaviria</taxon>
        <taxon>Bamfordvirae</taxon>
        <taxon>Nucleocytoviricota</taxon>
        <taxon>Megaviricetes</taxon>
        <taxon>Imitervirales</taxon>
        <taxon>Mimiviridae</taxon>
        <taxon>Klosneuvirinae</taxon>
    </lineage>
</organism>
<protein>
    <submittedName>
        <fullName evidence="1">Uncharacterized protein</fullName>
    </submittedName>
</protein>
<dbReference type="EMBL" id="MK072256">
    <property type="protein sequence ID" value="AYV81034.1"/>
    <property type="molecule type" value="Genomic_DNA"/>
</dbReference>
<gene>
    <name evidence="1" type="ORF">Harvfovirus14_15</name>
</gene>
<evidence type="ECO:0000313" key="1">
    <source>
        <dbReference type="EMBL" id="AYV81034.1"/>
    </source>
</evidence>